<accession>A0ACC1JRG1</accession>
<evidence type="ECO:0000313" key="1">
    <source>
        <dbReference type="EMBL" id="KAJ2765631.1"/>
    </source>
</evidence>
<sequence length="331" mass="36553">MFGKRNSVSAASGDDEAGPQSPTSPTGRGPRGTVTSTGQLSAVESVDVAAGFVCSERFANRFWTDDERCISVLMHKLKSAKQTCSDMLSMVGMRAAMEEELGKKLGKLARAGLGSEEVGGTKDALRTMRAELDANARAHTELAKQLRAEIERPLAAFIADQRLKRRAQTMIIQKTEGDRNALRSQVRKLLDKRRVDTKRVGDLKLQINGLQNNVDPKAQAKAERAEAQKKANEAEYVDVRARLKDADRQWFNVWRSACDVFQVLEEERIEYLKTALWTYTNLVSSCCVADDESMERIRQDLEKISVADDISAFIQAFGTGAPDPVLARAAG</sequence>
<keyword evidence="2" id="KW-1185">Reference proteome</keyword>
<protein>
    <submittedName>
        <fullName evidence="1">Formin-binding protein</fullName>
    </submittedName>
</protein>
<feature type="non-terminal residue" evidence="1">
    <location>
        <position position="331"/>
    </location>
</feature>
<dbReference type="Proteomes" id="UP001140234">
    <property type="component" value="Unassembled WGS sequence"/>
</dbReference>
<comment type="caution">
    <text evidence="1">The sequence shown here is derived from an EMBL/GenBank/DDBJ whole genome shotgun (WGS) entry which is preliminary data.</text>
</comment>
<name>A0ACC1JRG1_9FUNG</name>
<proteinExistence type="predicted"/>
<dbReference type="EMBL" id="JANBUJ010001944">
    <property type="protein sequence ID" value="KAJ2765631.1"/>
    <property type="molecule type" value="Genomic_DNA"/>
</dbReference>
<organism evidence="1 2">
    <name type="scientific">Coemansia nantahalensis</name>
    <dbReference type="NCBI Taxonomy" id="2789366"/>
    <lineage>
        <taxon>Eukaryota</taxon>
        <taxon>Fungi</taxon>
        <taxon>Fungi incertae sedis</taxon>
        <taxon>Zoopagomycota</taxon>
        <taxon>Kickxellomycotina</taxon>
        <taxon>Kickxellomycetes</taxon>
        <taxon>Kickxellales</taxon>
        <taxon>Kickxellaceae</taxon>
        <taxon>Coemansia</taxon>
    </lineage>
</organism>
<reference evidence="1" key="1">
    <citation type="submission" date="2022-07" db="EMBL/GenBank/DDBJ databases">
        <title>Phylogenomic reconstructions and comparative analyses of Kickxellomycotina fungi.</title>
        <authorList>
            <person name="Reynolds N.K."/>
            <person name="Stajich J.E."/>
            <person name="Barry K."/>
            <person name="Grigoriev I.V."/>
            <person name="Crous P."/>
            <person name="Smith M.E."/>
        </authorList>
    </citation>
    <scope>NUCLEOTIDE SEQUENCE</scope>
    <source>
        <strain evidence="1">CBS 109366</strain>
    </source>
</reference>
<gene>
    <name evidence="1" type="primary">HOF1</name>
    <name evidence="1" type="ORF">IWQ57_004701</name>
</gene>
<evidence type="ECO:0000313" key="2">
    <source>
        <dbReference type="Proteomes" id="UP001140234"/>
    </source>
</evidence>